<organism evidence="1">
    <name type="scientific">Brassica cretica</name>
    <name type="common">Mustard</name>
    <dbReference type="NCBI Taxonomy" id="69181"/>
    <lineage>
        <taxon>Eukaryota</taxon>
        <taxon>Viridiplantae</taxon>
        <taxon>Streptophyta</taxon>
        <taxon>Embryophyta</taxon>
        <taxon>Tracheophyta</taxon>
        <taxon>Spermatophyta</taxon>
        <taxon>Magnoliopsida</taxon>
        <taxon>eudicotyledons</taxon>
        <taxon>Gunneridae</taxon>
        <taxon>Pentapetalae</taxon>
        <taxon>rosids</taxon>
        <taxon>malvids</taxon>
        <taxon>Brassicales</taxon>
        <taxon>Brassicaceae</taxon>
        <taxon>Brassiceae</taxon>
        <taxon>Brassica</taxon>
    </lineage>
</organism>
<evidence type="ECO:0000313" key="1">
    <source>
        <dbReference type="EMBL" id="KAF2571723.1"/>
    </source>
</evidence>
<dbReference type="AlphaFoldDB" id="A0A8S9IQN9"/>
<dbReference type="EMBL" id="QGKY02001015">
    <property type="protein sequence ID" value="KAF2571723.1"/>
    <property type="molecule type" value="Genomic_DNA"/>
</dbReference>
<reference evidence="1" key="1">
    <citation type="submission" date="2019-12" db="EMBL/GenBank/DDBJ databases">
        <title>Genome sequencing and annotation of Brassica cretica.</title>
        <authorList>
            <person name="Studholme D.J."/>
            <person name="Sarris P.F."/>
        </authorList>
    </citation>
    <scope>NUCLEOTIDE SEQUENCE</scope>
    <source>
        <strain evidence="1">PFS-102/07</strain>
        <tissue evidence="1">Leaf</tissue>
    </source>
</reference>
<gene>
    <name evidence="1" type="ORF">F2Q70_00002592</name>
</gene>
<proteinExistence type="predicted"/>
<protein>
    <submittedName>
        <fullName evidence="1">Uncharacterized protein</fullName>
    </submittedName>
</protein>
<name>A0A8S9IQN9_BRACR</name>
<comment type="caution">
    <text evidence="1">The sequence shown here is derived from an EMBL/GenBank/DDBJ whole genome shotgun (WGS) entry which is preliminary data.</text>
</comment>
<sequence>MTLILKLRASSSTRARNSLLFGATRNQPTEQEETQRLLLSKETKETESFFIDEEKKVAVVYIVFEEVNQSRARPIAIKPLTSLGKMDTSNL</sequence>
<accession>A0A8S9IQN9</accession>